<dbReference type="Proteomes" id="UP000183208">
    <property type="component" value="Unassembled WGS sequence"/>
</dbReference>
<dbReference type="EMBL" id="FNTI01000001">
    <property type="protein sequence ID" value="SED34791.1"/>
    <property type="molecule type" value="Genomic_DNA"/>
</dbReference>
<accession>A0A1M7A2N0</accession>
<gene>
    <name evidence="1" type="ORF">SAMN05444171_3869</name>
</gene>
<dbReference type="RefSeq" id="WP_079586280.1">
    <property type="nucleotide sequence ID" value="NZ_FNTI01000001.1"/>
</dbReference>
<dbReference type="OrthoDB" id="8963338at2"/>
<name>A0A1M7A2N0_9BRAD</name>
<sequence length="140" mass="15219">MEYKYLKSGLYSDAAKDGVPGELVLHGGRCHCGYSFFPMQSYGCERCGRHGNDLKPSLLSTRGTLLARAVVHLHANTNRTAPFTIVKVALDDGPVVRALLAENEPEGEPGQRLLAKLFAVESSEAGENTFDLRFVAVDPI</sequence>
<proteinExistence type="predicted"/>
<dbReference type="AlphaFoldDB" id="A0A1M7A2N0"/>
<evidence type="ECO:0008006" key="3">
    <source>
        <dbReference type="Google" id="ProtNLM"/>
    </source>
</evidence>
<reference evidence="1 2" key="1">
    <citation type="submission" date="2016-10" db="EMBL/GenBank/DDBJ databases">
        <authorList>
            <person name="de Groot N.N."/>
        </authorList>
    </citation>
    <scope>NUCLEOTIDE SEQUENCE [LARGE SCALE GENOMIC DNA]</scope>
    <source>
        <strain evidence="1 2">GAS522</strain>
    </source>
</reference>
<dbReference type="SUPFAM" id="SSF50249">
    <property type="entry name" value="Nucleic acid-binding proteins"/>
    <property type="match status" value="1"/>
</dbReference>
<organism evidence="1 2">
    <name type="scientific">Bradyrhizobium lablabi</name>
    <dbReference type="NCBI Taxonomy" id="722472"/>
    <lineage>
        <taxon>Bacteria</taxon>
        <taxon>Pseudomonadati</taxon>
        <taxon>Pseudomonadota</taxon>
        <taxon>Alphaproteobacteria</taxon>
        <taxon>Hyphomicrobiales</taxon>
        <taxon>Nitrobacteraceae</taxon>
        <taxon>Bradyrhizobium</taxon>
    </lineage>
</organism>
<protein>
    <recommendedName>
        <fullName evidence="3">DUF35 domain-containing protein</fullName>
    </recommendedName>
</protein>
<evidence type="ECO:0000313" key="1">
    <source>
        <dbReference type="EMBL" id="SED34791.1"/>
    </source>
</evidence>
<evidence type="ECO:0000313" key="2">
    <source>
        <dbReference type="Proteomes" id="UP000183208"/>
    </source>
</evidence>
<dbReference type="InterPro" id="IPR012340">
    <property type="entry name" value="NA-bd_OB-fold"/>
</dbReference>